<comment type="caution">
    <text evidence="1">The sequence shown here is derived from an EMBL/GenBank/DDBJ whole genome shotgun (WGS) entry which is preliminary data.</text>
</comment>
<accession>A0A2P4PPA4</accession>
<sequence>MALSNDKVSGNIELFERSSTKEFGGNDSKEFKESGFKEFEKSTTKEFKARKLIGYLIIE</sequence>
<evidence type="ECO:0000313" key="1">
    <source>
        <dbReference type="EMBL" id="POG67213.1"/>
    </source>
</evidence>
<organism evidence="1 2">
    <name type="scientific">Rhizophagus irregularis (strain DAOM 181602 / DAOM 197198 / MUCL 43194)</name>
    <name type="common">Arbuscular mycorrhizal fungus</name>
    <name type="synonym">Glomus intraradices</name>
    <dbReference type="NCBI Taxonomy" id="747089"/>
    <lineage>
        <taxon>Eukaryota</taxon>
        <taxon>Fungi</taxon>
        <taxon>Fungi incertae sedis</taxon>
        <taxon>Mucoromycota</taxon>
        <taxon>Glomeromycotina</taxon>
        <taxon>Glomeromycetes</taxon>
        <taxon>Glomerales</taxon>
        <taxon>Glomeraceae</taxon>
        <taxon>Rhizophagus</taxon>
    </lineage>
</organism>
<gene>
    <name evidence="1" type="ORF">GLOIN_2v1879263</name>
</gene>
<dbReference type="Proteomes" id="UP000018888">
    <property type="component" value="Unassembled WGS sequence"/>
</dbReference>
<reference evidence="1 2" key="1">
    <citation type="journal article" date="2013" name="Proc. Natl. Acad. Sci. U.S.A.">
        <title>Genome of an arbuscular mycorrhizal fungus provides insight into the oldest plant symbiosis.</title>
        <authorList>
            <person name="Tisserant E."/>
            <person name="Malbreil M."/>
            <person name="Kuo A."/>
            <person name="Kohler A."/>
            <person name="Symeonidi A."/>
            <person name="Balestrini R."/>
            <person name="Charron P."/>
            <person name="Duensing N."/>
            <person name="Frei Dit Frey N."/>
            <person name="Gianinazzi-Pearson V."/>
            <person name="Gilbert L.B."/>
            <person name="Handa Y."/>
            <person name="Herr J.R."/>
            <person name="Hijri M."/>
            <person name="Koul R."/>
            <person name="Kawaguchi M."/>
            <person name="Krajinski F."/>
            <person name="Lammers P.J."/>
            <person name="Masclaux F.G."/>
            <person name="Murat C."/>
            <person name="Morin E."/>
            <person name="Ndikumana S."/>
            <person name="Pagni M."/>
            <person name="Petitpierre D."/>
            <person name="Requena N."/>
            <person name="Rosikiewicz P."/>
            <person name="Riley R."/>
            <person name="Saito K."/>
            <person name="San Clemente H."/>
            <person name="Shapiro H."/>
            <person name="van Tuinen D."/>
            <person name="Becard G."/>
            <person name="Bonfante P."/>
            <person name="Paszkowski U."/>
            <person name="Shachar-Hill Y.Y."/>
            <person name="Tuskan G.A."/>
            <person name="Young P.W."/>
            <person name="Sanders I.R."/>
            <person name="Henrissat B."/>
            <person name="Rensing S.A."/>
            <person name="Grigoriev I.V."/>
            <person name="Corradi N."/>
            <person name="Roux C."/>
            <person name="Martin F."/>
        </authorList>
    </citation>
    <scope>NUCLEOTIDE SEQUENCE [LARGE SCALE GENOMIC DNA]</scope>
    <source>
        <strain evidence="1 2">DAOM 197198</strain>
    </source>
</reference>
<dbReference type="AlphaFoldDB" id="A0A2P4PPA4"/>
<name>A0A2P4PPA4_RHIID</name>
<evidence type="ECO:0000313" key="2">
    <source>
        <dbReference type="Proteomes" id="UP000018888"/>
    </source>
</evidence>
<protein>
    <submittedName>
        <fullName evidence="1">Uncharacterized protein</fullName>
    </submittedName>
</protein>
<reference evidence="1 2" key="2">
    <citation type="journal article" date="2018" name="New Phytol.">
        <title>High intraspecific genome diversity in the model arbuscular mycorrhizal symbiont Rhizophagus irregularis.</title>
        <authorList>
            <person name="Chen E.C.H."/>
            <person name="Morin E."/>
            <person name="Beaudet D."/>
            <person name="Noel J."/>
            <person name="Yildirir G."/>
            <person name="Ndikumana S."/>
            <person name="Charron P."/>
            <person name="St-Onge C."/>
            <person name="Giorgi J."/>
            <person name="Kruger M."/>
            <person name="Marton T."/>
            <person name="Ropars J."/>
            <person name="Grigoriev I.V."/>
            <person name="Hainaut M."/>
            <person name="Henrissat B."/>
            <person name="Roux C."/>
            <person name="Martin F."/>
            <person name="Corradi N."/>
        </authorList>
    </citation>
    <scope>NUCLEOTIDE SEQUENCE [LARGE SCALE GENOMIC DNA]</scope>
    <source>
        <strain evidence="1 2">DAOM 197198</strain>
    </source>
</reference>
<dbReference type="EMBL" id="AUPC02000175">
    <property type="protein sequence ID" value="POG67213.1"/>
    <property type="molecule type" value="Genomic_DNA"/>
</dbReference>
<proteinExistence type="predicted"/>
<keyword evidence="2" id="KW-1185">Reference proteome</keyword>